<accession>A0A9Y2ID38</accession>
<dbReference type="Proteomes" id="UP001236014">
    <property type="component" value="Chromosome"/>
</dbReference>
<organism evidence="1 2">
    <name type="scientific">Amycolatopsis carbonis</name>
    <dbReference type="NCBI Taxonomy" id="715471"/>
    <lineage>
        <taxon>Bacteria</taxon>
        <taxon>Bacillati</taxon>
        <taxon>Actinomycetota</taxon>
        <taxon>Actinomycetes</taxon>
        <taxon>Pseudonocardiales</taxon>
        <taxon>Pseudonocardiaceae</taxon>
        <taxon>Amycolatopsis</taxon>
    </lineage>
</organism>
<dbReference type="InterPro" id="IPR003489">
    <property type="entry name" value="RHF/RaiA"/>
</dbReference>
<name>A0A9Y2ID38_9PSEU</name>
<gene>
    <name evidence="1" type="ORF">QRX50_36520</name>
</gene>
<dbReference type="EMBL" id="CP127294">
    <property type="protein sequence ID" value="WIX76890.1"/>
    <property type="molecule type" value="Genomic_DNA"/>
</dbReference>
<evidence type="ECO:0000313" key="1">
    <source>
        <dbReference type="EMBL" id="WIX76890.1"/>
    </source>
</evidence>
<dbReference type="SUPFAM" id="SSF69754">
    <property type="entry name" value="Ribosome binding protein Y (YfiA homologue)"/>
    <property type="match status" value="1"/>
</dbReference>
<proteinExistence type="predicted"/>
<dbReference type="Gene3D" id="3.30.160.100">
    <property type="entry name" value="Ribosome hibernation promotion factor-like"/>
    <property type="match status" value="1"/>
</dbReference>
<dbReference type="Pfam" id="PF02482">
    <property type="entry name" value="Ribosomal_S30AE"/>
    <property type="match status" value="1"/>
</dbReference>
<reference evidence="1 2" key="1">
    <citation type="submission" date="2023-06" db="EMBL/GenBank/DDBJ databases">
        <authorList>
            <person name="Oyuntsetseg B."/>
            <person name="Kim S.B."/>
        </authorList>
    </citation>
    <scope>NUCLEOTIDE SEQUENCE [LARGE SCALE GENOMIC DNA]</scope>
    <source>
        <strain evidence="1 2">2-15</strain>
    </source>
</reference>
<sequence length="119" mass="13117">MEIQISTDSNLSGGEDLIRYFEVELESKLARFSEHLTTLDVHLSDEMGGSSDGEDRRCVIEARPAGRQPVIATQHAGSVPDAFNGAVQKLERGLEKLFGRAAHHKGGESIRHMKEDQES</sequence>
<dbReference type="InterPro" id="IPR036567">
    <property type="entry name" value="RHF-like"/>
</dbReference>
<keyword evidence="2" id="KW-1185">Reference proteome</keyword>
<evidence type="ECO:0000313" key="2">
    <source>
        <dbReference type="Proteomes" id="UP001236014"/>
    </source>
</evidence>
<protein>
    <submittedName>
        <fullName evidence="1">HPF/RaiA family ribosome-associated protein</fullName>
    </submittedName>
</protein>
<dbReference type="KEGG" id="acab:QRX50_36520"/>
<dbReference type="AlphaFoldDB" id="A0A9Y2ID38"/>
<dbReference type="RefSeq" id="WP_285967637.1">
    <property type="nucleotide sequence ID" value="NZ_CP127294.1"/>
</dbReference>